<feature type="compositionally biased region" description="Basic residues" evidence="1">
    <location>
        <begin position="1"/>
        <end position="20"/>
    </location>
</feature>
<evidence type="ECO:0000313" key="2">
    <source>
        <dbReference type="EMBL" id="SBT39642.1"/>
    </source>
</evidence>
<organism evidence="2 3">
    <name type="scientific">Plasmodium ovale wallikeri</name>
    <dbReference type="NCBI Taxonomy" id="864142"/>
    <lineage>
        <taxon>Eukaryota</taxon>
        <taxon>Sar</taxon>
        <taxon>Alveolata</taxon>
        <taxon>Apicomplexa</taxon>
        <taxon>Aconoidasida</taxon>
        <taxon>Haemosporida</taxon>
        <taxon>Plasmodiidae</taxon>
        <taxon>Plasmodium</taxon>
        <taxon>Plasmodium (Plasmodium)</taxon>
    </lineage>
</organism>
<dbReference type="AlphaFoldDB" id="A0A1A8Z779"/>
<sequence>MRMPCAKKKKKKKKKRKKMRVGKERLARRVTNCTNLLHKIKKINGGNLTIRVDHMYGDKSEEVGCAPF</sequence>
<dbReference type="EMBL" id="FLRD01000112">
    <property type="protein sequence ID" value="SBT39642.1"/>
    <property type="molecule type" value="Genomic_DNA"/>
</dbReference>
<reference evidence="3" key="1">
    <citation type="submission" date="2016-05" db="EMBL/GenBank/DDBJ databases">
        <authorList>
            <person name="Naeem Raeece"/>
        </authorList>
    </citation>
    <scope>NUCLEOTIDE SEQUENCE [LARGE SCALE GENOMIC DNA]</scope>
</reference>
<proteinExistence type="predicted"/>
<protein>
    <submittedName>
        <fullName evidence="2">Uncharacterized protein</fullName>
    </submittedName>
</protein>
<accession>A0A1A8Z779</accession>
<gene>
    <name evidence="2" type="ORF">POVWA1_040370</name>
</gene>
<evidence type="ECO:0000256" key="1">
    <source>
        <dbReference type="SAM" id="MobiDB-lite"/>
    </source>
</evidence>
<keyword evidence="3" id="KW-1185">Reference proteome</keyword>
<dbReference type="Proteomes" id="UP000078555">
    <property type="component" value="Unassembled WGS sequence"/>
</dbReference>
<name>A0A1A8Z779_PLAOA</name>
<feature type="region of interest" description="Disordered" evidence="1">
    <location>
        <begin position="1"/>
        <end position="24"/>
    </location>
</feature>
<evidence type="ECO:0000313" key="3">
    <source>
        <dbReference type="Proteomes" id="UP000078555"/>
    </source>
</evidence>